<dbReference type="RefSeq" id="WP_085211071.1">
    <property type="nucleotide sequence ID" value="NZ_FXAM01000001.1"/>
</dbReference>
<proteinExistence type="predicted"/>
<gene>
    <name evidence="2" type="ORF">SAMN02949497_1338</name>
</gene>
<sequence length="220" mass="22598">MNSEERRLLSEFLDQLAQVKGVAKDPDADGLIAQAAAKQPDACYLLVQKALLQEQALNNARAQIADLRNQLAQAQARPAPAPTRSGGFLGGGDPWASAAPRPAAPASSWGAPAAPQAGSGGGGLGGFLGTAAATAAGIAGGAFLFQGLENLFGGHHNSGNGFFDTAGVDNDERVENVTINEYYGNDDNAPDSNGFLDSGFDLQDDGFDAYNDDDDDSLSV</sequence>
<keyword evidence="3" id="KW-1185">Reference proteome</keyword>
<dbReference type="Pfam" id="PF09849">
    <property type="entry name" value="DUF2076"/>
    <property type="match status" value="1"/>
</dbReference>
<accession>A0A1Y6CUS4</accession>
<dbReference type="EMBL" id="FXAM01000001">
    <property type="protein sequence ID" value="SMF94036.1"/>
    <property type="molecule type" value="Genomic_DNA"/>
</dbReference>
<dbReference type="AlphaFoldDB" id="A0A1Y6CUS4"/>
<feature type="region of interest" description="Disordered" evidence="1">
    <location>
        <begin position="75"/>
        <end position="116"/>
    </location>
</feature>
<feature type="compositionally biased region" description="Low complexity" evidence="1">
    <location>
        <begin position="94"/>
        <end position="116"/>
    </location>
</feature>
<dbReference type="OrthoDB" id="5998831at2"/>
<reference evidence="2 3" key="1">
    <citation type="submission" date="2016-12" db="EMBL/GenBank/DDBJ databases">
        <authorList>
            <person name="Song W.-J."/>
            <person name="Kurnit D.M."/>
        </authorList>
    </citation>
    <scope>NUCLEOTIDE SEQUENCE [LARGE SCALE GENOMIC DNA]</scope>
    <source>
        <strain evidence="2 3">175</strain>
    </source>
</reference>
<evidence type="ECO:0000313" key="2">
    <source>
        <dbReference type="EMBL" id="SMF94036.1"/>
    </source>
</evidence>
<dbReference type="Proteomes" id="UP000192923">
    <property type="component" value="Unassembled WGS sequence"/>
</dbReference>
<protein>
    <recommendedName>
        <fullName evidence="4">DUF2076 domain-containing protein</fullName>
    </recommendedName>
</protein>
<dbReference type="STRING" id="1760988.SAMN02949497_1338"/>
<evidence type="ECO:0008006" key="4">
    <source>
        <dbReference type="Google" id="ProtNLM"/>
    </source>
</evidence>
<dbReference type="InterPro" id="IPR018648">
    <property type="entry name" value="DUF2076"/>
</dbReference>
<evidence type="ECO:0000313" key="3">
    <source>
        <dbReference type="Proteomes" id="UP000192923"/>
    </source>
</evidence>
<evidence type="ECO:0000256" key="1">
    <source>
        <dbReference type="SAM" id="MobiDB-lite"/>
    </source>
</evidence>
<organism evidence="2 3">
    <name type="scientific">Methylomagnum ishizawai</name>
    <dbReference type="NCBI Taxonomy" id="1760988"/>
    <lineage>
        <taxon>Bacteria</taxon>
        <taxon>Pseudomonadati</taxon>
        <taxon>Pseudomonadota</taxon>
        <taxon>Gammaproteobacteria</taxon>
        <taxon>Methylococcales</taxon>
        <taxon>Methylococcaceae</taxon>
        <taxon>Methylomagnum</taxon>
    </lineage>
</organism>
<name>A0A1Y6CUS4_9GAMM</name>